<evidence type="ECO:0000313" key="8">
    <source>
        <dbReference type="Proteomes" id="UP000594638"/>
    </source>
</evidence>
<keyword evidence="4 5" id="KW-0408">Iron</keyword>
<evidence type="ECO:0000313" key="7">
    <source>
        <dbReference type="EMBL" id="CAA2987349.1"/>
    </source>
</evidence>
<accession>A0A8S0S734</accession>
<gene>
    <name evidence="7" type="ORF">OLEA9_A069320</name>
</gene>
<dbReference type="InterPro" id="IPR044861">
    <property type="entry name" value="IPNS-like_FE2OG_OXY"/>
</dbReference>
<evidence type="ECO:0000256" key="2">
    <source>
        <dbReference type="ARBA" id="ARBA00022723"/>
    </source>
</evidence>
<reference evidence="7 8" key="1">
    <citation type="submission" date="2019-12" db="EMBL/GenBank/DDBJ databases">
        <authorList>
            <person name="Alioto T."/>
            <person name="Alioto T."/>
            <person name="Gomez Garrido J."/>
        </authorList>
    </citation>
    <scope>NUCLEOTIDE SEQUENCE [LARGE SCALE GENOMIC DNA]</scope>
</reference>
<keyword evidence="3 5" id="KW-0560">Oxidoreductase</keyword>
<name>A0A8S0S734_OLEEU</name>
<dbReference type="Gramene" id="OE9A069320T1">
    <property type="protein sequence ID" value="OE9A069320C1"/>
    <property type="gene ID" value="OE9A069320"/>
</dbReference>
<dbReference type="AlphaFoldDB" id="A0A8S0S734"/>
<protein>
    <submittedName>
        <fullName evidence="7">1-aminocyclopropane-1-carboxylate oxidase homolog 1-like</fullName>
    </submittedName>
</protein>
<dbReference type="GO" id="GO:0046872">
    <property type="term" value="F:metal ion binding"/>
    <property type="evidence" value="ECO:0007669"/>
    <property type="project" value="UniProtKB-KW"/>
</dbReference>
<evidence type="ECO:0000259" key="6">
    <source>
        <dbReference type="PROSITE" id="PS51471"/>
    </source>
</evidence>
<dbReference type="OrthoDB" id="908869at2759"/>
<evidence type="ECO:0000256" key="5">
    <source>
        <dbReference type="RuleBase" id="RU003682"/>
    </source>
</evidence>
<comment type="similarity">
    <text evidence="1 5">Belongs to the iron/ascorbate-dependent oxidoreductase family.</text>
</comment>
<evidence type="ECO:0000256" key="4">
    <source>
        <dbReference type="ARBA" id="ARBA00023004"/>
    </source>
</evidence>
<keyword evidence="2 5" id="KW-0479">Metal-binding</keyword>
<comment type="caution">
    <text evidence="7">The sequence shown here is derived from an EMBL/GenBank/DDBJ whole genome shotgun (WGS) entry which is preliminary data.</text>
</comment>
<dbReference type="EMBL" id="CACTIH010003917">
    <property type="protein sequence ID" value="CAA2987349.1"/>
    <property type="molecule type" value="Genomic_DNA"/>
</dbReference>
<dbReference type="GO" id="GO:0051213">
    <property type="term" value="F:dioxygenase activity"/>
    <property type="evidence" value="ECO:0007669"/>
    <property type="project" value="UniProtKB-ARBA"/>
</dbReference>
<dbReference type="PANTHER" id="PTHR10209:SF429">
    <property type="entry name" value="1-AMINOCYCLOPROPANE-1-CARBOXYLATE OXIDASE HOMOLOG 1-LIKE"/>
    <property type="match status" value="1"/>
</dbReference>
<evidence type="ECO:0000256" key="3">
    <source>
        <dbReference type="ARBA" id="ARBA00023002"/>
    </source>
</evidence>
<keyword evidence="8" id="KW-1185">Reference proteome</keyword>
<dbReference type="Gene3D" id="2.60.120.330">
    <property type="entry name" value="B-lactam Antibiotic, Isopenicillin N Synthase, Chain"/>
    <property type="match status" value="1"/>
</dbReference>
<feature type="domain" description="Fe2OG dioxygenase" evidence="6">
    <location>
        <begin position="147"/>
        <end position="236"/>
    </location>
</feature>
<proteinExistence type="inferred from homology"/>
<evidence type="ECO:0000256" key="1">
    <source>
        <dbReference type="ARBA" id="ARBA00008056"/>
    </source>
</evidence>
<organism evidence="7 8">
    <name type="scientific">Olea europaea subsp. europaea</name>
    <dbReference type="NCBI Taxonomy" id="158383"/>
    <lineage>
        <taxon>Eukaryota</taxon>
        <taxon>Viridiplantae</taxon>
        <taxon>Streptophyta</taxon>
        <taxon>Embryophyta</taxon>
        <taxon>Tracheophyta</taxon>
        <taxon>Spermatophyta</taxon>
        <taxon>Magnoliopsida</taxon>
        <taxon>eudicotyledons</taxon>
        <taxon>Gunneridae</taxon>
        <taxon>Pentapetalae</taxon>
        <taxon>asterids</taxon>
        <taxon>lamiids</taxon>
        <taxon>Lamiales</taxon>
        <taxon>Oleaceae</taxon>
        <taxon>Oleeae</taxon>
        <taxon>Olea</taxon>
    </lineage>
</organism>
<dbReference type="Pfam" id="PF03171">
    <property type="entry name" value="2OG-FeII_Oxy"/>
    <property type="match status" value="1"/>
</dbReference>
<dbReference type="PANTHER" id="PTHR10209">
    <property type="entry name" value="OXIDOREDUCTASE, 2OG-FE II OXYGENASE FAMILY PROTEIN"/>
    <property type="match status" value="1"/>
</dbReference>
<dbReference type="InterPro" id="IPR005123">
    <property type="entry name" value="Oxoglu/Fe-dep_dioxygenase_dom"/>
</dbReference>
<dbReference type="PROSITE" id="PS51471">
    <property type="entry name" value="FE2OG_OXY"/>
    <property type="match status" value="1"/>
</dbReference>
<dbReference type="InterPro" id="IPR027443">
    <property type="entry name" value="IPNS-like_sf"/>
</dbReference>
<dbReference type="Proteomes" id="UP000594638">
    <property type="component" value="Unassembled WGS sequence"/>
</dbReference>
<sequence length="236" mass="26187">MSEVNPAVYRETTCEEIVLPKASMAESAKNYDRLKELKAFEDTKAGIKGLVESGIVNAEVKEEYYSSDHTNKVICGSNVDLYRSRAANWRDTLTISIMFLYHVEPHELPAICRSAIIEHISQVTKLGEVLFELLSEALGLKPEHLGGALECGRGRHLVCHYHPACPEPDLTLGTRKHIDPPFLTILLQDQIGGLQVLRDNHWVDVPPLFGSFVVAIGNLQVSLCLKGISILVNDQC</sequence>
<dbReference type="SUPFAM" id="SSF51197">
    <property type="entry name" value="Clavaminate synthase-like"/>
    <property type="match status" value="1"/>
</dbReference>